<dbReference type="InterPro" id="IPR013783">
    <property type="entry name" value="Ig-like_fold"/>
</dbReference>
<evidence type="ECO:0000256" key="2">
    <source>
        <dbReference type="SAM" id="SignalP"/>
    </source>
</evidence>
<proteinExistence type="predicted"/>
<dbReference type="Gene3D" id="2.60.40.10">
    <property type="entry name" value="Immunoglobulins"/>
    <property type="match status" value="1"/>
</dbReference>
<feature type="signal peptide" evidence="2">
    <location>
        <begin position="1"/>
        <end position="24"/>
    </location>
</feature>
<evidence type="ECO:0000313" key="5">
    <source>
        <dbReference type="Proteomes" id="UP000001208"/>
    </source>
</evidence>
<dbReference type="OrthoDB" id="1466765at2"/>
<sequence>MKNFFKLFLFAILINLVHPRGAMAQTVDVNGPDAHGNGVSVSPTATNQNAEYTVTFTVGNGDNSAVKPGSNFSITFPAGTYVPSSISTSEITVRSVAATAVSVSGQIVTITTPVEIGGNNAQENTAAVVIAASAGIRNPASSGTYSLSVTTYPTKGGSATDSETYDITQTTTTISSPAVTPNNSVASNSAAYKIGFSVGAGGYLTTSSTITVKFPSSTTLPSGAVAGVTVNNTSATATASGDSVIINCPVEVANSEAVEIDFSLGSGLKNPSSAGDYHLSVYTSSETTEITSDTYSISSPANLSFTAVGLTDNMVNTVCGYTLDFIVSNTGALTANSDTIIVRFQKTTQVPSSISTSKVVVSSGGFSQTAKAVVVSDTTVKIVTPVTISNSSTVQIRFLETASIRNPAISTNYRLSVETKKSSGATVDSKVISNPFFISPATSTVTIAAVSLQNSATNATGLYTLRFAVGDYGRLVSGTSKIGFIFPSGTAYGSLSSIKINGTSTTAFTRSGDTVKVTLPSAVSVKNNDTLNVQITNITNPGTSGTYDIGVFTTVETDVVSSSTYGIGSKVTMGTITLTDYGSNKTSGYTITASSSVKLSNNVSDFVRIVFPEGVTLPSSIASGNVTLTGQSVTSVSVDQSTRAVNIYVGGNNKNFSNIVINAAAGIQNPSVPSTSYYHVYVSTSQQPPLAASPVYSITPHNSSVTAGTVTSTPNVINFSGASYEVPFTPSAYGRLTGGISGAGSDTIFVDFNTSTIVPSSIAAGNVTVNTYACSDVTVLSSGAGGVVGVVVPDGITLPSSAEAIMFFYSAAGLQNGPTAGTSTVRIYTTVDTAKSTQTNNLTLASSASLAVTAVTNSPSTVNAQVAFQIDFRTGSSGAIDSAQSITIDFSGAGNTYVPSSIAKSLILVNGAALKVNATAVGQTLTIESPIAIGDLTEVTVSISSSAGILNSSTASTSNTLNVSTTAEPTGDDSPSFTTTGATTTISQPNVSLSDYHPSTLSTYTITFSTGTSGSLIGGSSTITLTLPSGTTVPTTLAGAAPLINGTSVITLSGNNTTKTLVLTVPPSVTIGNGSTVTVTVDSLVNPTTETNYTLKARTSVETTDVTSTSYPITSISPVTVSSVTLAAATDTVNMYGSYTIDISNISQTLTSGSGTITIEFPSGTALPVSIATTDVSVGGAAANSVSVNAGTRRVTITVPSNVSTSTSVVFSTSAGIYNPRIYGDYTLRAWTSGQPAPATSGSYTIEASGRTIYNLQVSGSPESVNTPIEWTWSFNVSGVGGLVAGTSKLYLVYNAARLTASVPSTINNSYVTVNGETAPAVTVNTSDPIQEIVEITLPSTVTANNDEQLEVVISSAAGIYAAEYSQSVAAFTSVDTLQSTPIEYGLPVELVSFEAVTTSGDNALPRVKLSWQTATELNNAGFKIFKRQSTSQDEETLASYQTNDALKGLGTSAFGNIYSFVDADVSAGKTYVYRLVDVDYEGNIESHGEVSVTIPLTYALNQNYPNPFNPSTTIQFVLAKDAKTVLEVYDILGRKVRTLLNENLKQGTYTYELNASGLATGIYFYRLTSGKFMAVKKMLLLK</sequence>
<evidence type="ECO:0000259" key="3">
    <source>
        <dbReference type="Pfam" id="PF18962"/>
    </source>
</evidence>
<dbReference type="Proteomes" id="UP000001208">
    <property type="component" value="Chromosome"/>
</dbReference>
<feature type="region of interest" description="Disordered" evidence="1">
    <location>
        <begin position="953"/>
        <end position="983"/>
    </location>
</feature>
<dbReference type="NCBIfam" id="TIGR04183">
    <property type="entry name" value="Por_Secre_tail"/>
    <property type="match status" value="1"/>
</dbReference>
<feature type="domain" description="Secretion system C-terminal sorting" evidence="3">
    <location>
        <begin position="1505"/>
        <end position="1579"/>
    </location>
</feature>
<organism evidence="4 5">
    <name type="scientific">Chloroherpeton thalassium (strain ATCC 35110 / GB-78)</name>
    <dbReference type="NCBI Taxonomy" id="517418"/>
    <lineage>
        <taxon>Bacteria</taxon>
        <taxon>Pseudomonadati</taxon>
        <taxon>Chlorobiota</taxon>
        <taxon>Chlorobiia</taxon>
        <taxon>Chlorobiales</taxon>
        <taxon>Chloroherpetonaceae</taxon>
        <taxon>Chloroherpeton</taxon>
    </lineage>
</organism>
<name>B3QSJ3_CHLT3</name>
<dbReference type="eggNOG" id="COG2911">
    <property type="taxonomic scope" value="Bacteria"/>
</dbReference>
<feature type="chain" id="PRO_5002795709" description="Secretion system C-terminal sorting domain-containing protein" evidence="2">
    <location>
        <begin position="25"/>
        <end position="1583"/>
    </location>
</feature>
<dbReference type="Pfam" id="PF18962">
    <property type="entry name" value="Por_Secre_tail"/>
    <property type="match status" value="1"/>
</dbReference>
<accession>B3QSJ3</accession>
<dbReference type="STRING" id="517418.Ctha_1582"/>
<keyword evidence="2" id="KW-0732">Signal</keyword>
<dbReference type="Gene3D" id="2.60.40.4070">
    <property type="match status" value="1"/>
</dbReference>
<dbReference type="HOGENOM" id="CLU_245010_0_0_10"/>
<reference evidence="4 5" key="1">
    <citation type="submission" date="2008-06" db="EMBL/GenBank/DDBJ databases">
        <title>Complete sequence of Chloroherpeton thalassium ATCC 35110.</title>
        <authorList>
            <consortium name="US DOE Joint Genome Institute"/>
            <person name="Lucas S."/>
            <person name="Copeland A."/>
            <person name="Lapidus A."/>
            <person name="Glavina del Rio T."/>
            <person name="Dalin E."/>
            <person name="Tice H."/>
            <person name="Bruce D."/>
            <person name="Goodwin L."/>
            <person name="Pitluck S."/>
            <person name="Schmutz J."/>
            <person name="Larimer F."/>
            <person name="Land M."/>
            <person name="Hauser L."/>
            <person name="Kyrpides N."/>
            <person name="Mikhailova N."/>
            <person name="Liu Z."/>
            <person name="Li T."/>
            <person name="Zhao F."/>
            <person name="Overmann J."/>
            <person name="Bryant D.A."/>
            <person name="Richardson P."/>
        </authorList>
    </citation>
    <scope>NUCLEOTIDE SEQUENCE [LARGE SCALE GENOMIC DNA]</scope>
    <source>
        <strain evidence="5">ATCC 35110 / GB-78</strain>
    </source>
</reference>
<keyword evidence="5" id="KW-1185">Reference proteome</keyword>
<evidence type="ECO:0000313" key="4">
    <source>
        <dbReference type="EMBL" id="ACF14040.1"/>
    </source>
</evidence>
<gene>
    <name evidence="4" type="ordered locus">Ctha_1582</name>
</gene>
<dbReference type="KEGG" id="cts:Ctha_1582"/>
<feature type="compositionally biased region" description="Low complexity" evidence="1">
    <location>
        <begin position="953"/>
        <end position="967"/>
    </location>
</feature>
<dbReference type="InterPro" id="IPR026444">
    <property type="entry name" value="Secre_tail"/>
</dbReference>
<evidence type="ECO:0000256" key="1">
    <source>
        <dbReference type="SAM" id="MobiDB-lite"/>
    </source>
</evidence>
<dbReference type="EMBL" id="CP001100">
    <property type="protein sequence ID" value="ACF14040.1"/>
    <property type="molecule type" value="Genomic_DNA"/>
</dbReference>
<protein>
    <recommendedName>
        <fullName evidence="3">Secretion system C-terminal sorting domain-containing protein</fullName>
    </recommendedName>
</protein>